<gene>
    <name evidence="2" type="ORF">HYDPIDRAFT_171677</name>
</gene>
<feature type="region of interest" description="Disordered" evidence="1">
    <location>
        <begin position="240"/>
        <end position="269"/>
    </location>
</feature>
<proteinExistence type="predicted"/>
<dbReference type="EMBL" id="KN840368">
    <property type="protein sequence ID" value="KIJ57472.1"/>
    <property type="molecule type" value="Genomic_DNA"/>
</dbReference>
<reference evidence="2 3" key="1">
    <citation type="submission" date="2014-04" db="EMBL/GenBank/DDBJ databases">
        <title>Evolutionary Origins and Diversification of the Mycorrhizal Mutualists.</title>
        <authorList>
            <consortium name="DOE Joint Genome Institute"/>
            <consortium name="Mycorrhizal Genomics Consortium"/>
            <person name="Kohler A."/>
            <person name="Kuo A."/>
            <person name="Nagy L.G."/>
            <person name="Floudas D."/>
            <person name="Copeland A."/>
            <person name="Barry K.W."/>
            <person name="Cichocki N."/>
            <person name="Veneault-Fourrey C."/>
            <person name="LaButti K."/>
            <person name="Lindquist E.A."/>
            <person name="Lipzen A."/>
            <person name="Lundell T."/>
            <person name="Morin E."/>
            <person name="Murat C."/>
            <person name="Riley R."/>
            <person name="Ohm R."/>
            <person name="Sun H."/>
            <person name="Tunlid A."/>
            <person name="Henrissat B."/>
            <person name="Grigoriev I.V."/>
            <person name="Hibbett D.S."/>
            <person name="Martin F."/>
        </authorList>
    </citation>
    <scope>NUCLEOTIDE SEQUENCE [LARGE SCALE GENOMIC DNA]</scope>
    <source>
        <strain evidence="2 3">MD-312</strain>
    </source>
</reference>
<sequence>MVYSTTKKPVSSRGKPTVKKLRTTKTDHILMDEISHVDFIKAFLRIHDLTDQYSPGVHFGPQFKLWWTDLSGGKLGASTIENNHDFDVARAALLKKKKDASVQVEFDVEAMDGYQIWKRVDQDEHDKLGHGTKVPCAEAFSSEFQLYGAMILQLKCKWTCEKHHSEHGEVAADAMKHEPPNTIDFDGLCDGRLNGTKPCGHVGPHSVTLSNPTLPDATTMLLTAVTSLVASQLTSKSVANPPLDLPSMPSRHCHDISPPLSPAPAAGTE</sequence>
<organism evidence="2 3">
    <name type="scientific">Hydnomerulius pinastri MD-312</name>
    <dbReference type="NCBI Taxonomy" id="994086"/>
    <lineage>
        <taxon>Eukaryota</taxon>
        <taxon>Fungi</taxon>
        <taxon>Dikarya</taxon>
        <taxon>Basidiomycota</taxon>
        <taxon>Agaricomycotina</taxon>
        <taxon>Agaricomycetes</taxon>
        <taxon>Agaricomycetidae</taxon>
        <taxon>Boletales</taxon>
        <taxon>Boletales incertae sedis</taxon>
        <taxon>Leucogyrophana</taxon>
    </lineage>
</organism>
<dbReference type="HOGENOM" id="CLU_937208_0_0_1"/>
<keyword evidence="3" id="KW-1185">Reference proteome</keyword>
<evidence type="ECO:0000313" key="3">
    <source>
        <dbReference type="Proteomes" id="UP000053820"/>
    </source>
</evidence>
<accession>A0A0C2KJC0</accession>
<dbReference type="OrthoDB" id="3261928at2759"/>
<name>A0A0C2KJC0_9AGAM</name>
<protein>
    <submittedName>
        <fullName evidence="2">Uncharacterized protein</fullName>
    </submittedName>
</protein>
<dbReference type="Proteomes" id="UP000053820">
    <property type="component" value="Unassembled WGS sequence"/>
</dbReference>
<evidence type="ECO:0000256" key="1">
    <source>
        <dbReference type="SAM" id="MobiDB-lite"/>
    </source>
</evidence>
<feature type="non-terminal residue" evidence="2">
    <location>
        <position position="269"/>
    </location>
</feature>
<evidence type="ECO:0000313" key="2">
    <source>
        <dbReference type="EMBL" id="KIJ57472.1"/>
    </source>
</evidence>
<dbReference type="AlphaFoldDB" id="A0A0C2KJC0"/>